<dbReference type="Proteomes" id="UP000016626">
    <property type="component" value="Unassembled WGS sequence"/>
</dbReference>
<dbReference type="PANTHER" id="PTHR13504">
    <property type="entry name" value="FIDO DOMAIN-CONTAINING PROTEIN DDB_G0283145"/>
    <property type="match status" value="1"/>
</dbReference>
<dbReference type="Pfam" id="PF02661">
    <property type="entry name" value="Fic"/>
    <property type="match status" value="1"/>
</dbReference>
<dbReference type="PATRIC" id="fig|888055.3.peg.1067"/>
<evidence type="ECO:0000259" key="4">
    <source>
        <dbReference type="PROSITE" id="PS51459"/>
    </source>
</evidence>
<dbReference type="PROSITE" id="PS51459">
    <property type="entry name" value="FIDO"/>
    <property type="match status" value="1"/>
</dbReference>
<evidence type="ECO:0000256" key="2">
    <source>
        <dbReference type="PIRSR" id="PIRSR640198-2"/>
    </source>
</evidence>
<feature type="binding site" evidence="2">
    <location>
        <begin position="165"/>
        <end position="172"/>
    </location>
    <ligand>
        <name>ATP</name>
        <dbReference type="ChEBI" id="CHEBI:30616"/>
    </ligand>
</feature>
<feature type="active site" evidence="1">
    <location>
        <position position="161"/>
    </location>
</feature>
<comment type="caution">
    <text evidence="5">The sequence shown here is derived from an EMBL/GenBank/DDBJ whole genome shotgun (WGS) entry which is preliminary data.</text>
</comment>
<evidence type="ECO:0000313" key="5">
    <source>
        <dbReference type="EMBL" id="ERK51483.1"/>
    </source>
</evidence>
<dbReference type="AlphaFoldDB" id="U2RD54"/>
<proteinExistence type="predicted"/>
<gene>
    <name evidence="5" type="ORF">HMPREF9015_01112</name>
</gene>
<dbReference type="InterPro" id="IPR003812">
    <property type="entry name" value="Fido"/>
</dbReference>
<feature type="binding site" evidence="2">
    <location>
        <position position="205"/>
    </location>
    <ligand>
        <name>ATP</name>
        <dbReference type="ChEBI" id="CHEBI:30616"/>
    </ligand>
</feature>
<evidence type="ECO:0000256" key="3">
    <source>
        <dbReference type="PIRSR" id="PIRSR640198-3"/>
    </source>
</evidence>
<name>U2RD54_LEPWF</name>
<keyword evidence="2" id="KW-0547">Nucleotide-binding</keyword>
<reference evidence="5 6" key="1">
    <citation type="submission" date="2013-06" db="EMBL/GenBank/DDBJ databases">
        <authorList>
            <person name="Weinstock G."/>
            <person name="Sodergren E."/>
            <person name="Lobos E.A."/>
            <person name="Fulton L."/>
            <person name="Fulton R."/>
            <person name="Courtney L."/>
            <person name="Fronick C."/>
            <person name="O'Laughlin M."/>
            <person name="Godfrey J."/>
            <person name="Wilson R.M."/>
            <person name="Miner T."/>
            <person name="Farmer C."/>
            <person name="Delehaunty K."/>
            <person name="Cordes M."/>
            <person name="Minx P."/>
            <person name="Tomlinson C."/>
            <person name="Chen J."/>
            <person name="Wollam A."/>
            <person name="Pepin K.H."/>
            <person name="Bhonagiri V."/>
            <person name="Zhang X."/>
            <person name="Warren W."/>
            <person name="Mitreva M."/>
            <person name="Mardis E.R."/>
            <person name="Wilson R.K."/>
        </authorList>
    </citation>
    <scope>NUCLEOTIDE SEQUENCE [LARGE SCALE GENOMIC DNA]</scope>
    <source>
        <strain evidence="5 6">F0279</strain>
    </source>
</reference>
<dbReference type="eggNOG" id="COG3177">
    <property type="taxonomic scope" value="Bacteria"/>
</dbReference>
<dbReference type="RefSeq" id="WP_021745437.1">
    <property type="nucleotide sequence ID" value="NZ_KI271366.1"/>
</dbReference>
<feature type="site" description="Important for autoinhibition of adenylyltransferase activity" evidence="3">
    <location>
        <position position="29"/>
    </location>
</feature>
<evidence type="ECO:0000256" key="1">
    <source>
        <dbReference type="PIRSR" id="PIRSR640198-1"/>
    </source>
</evidence>
<keyword evidence="2" id="KW-0067">ATP-binding</keyword>
<dbReference type="EMBL" id="AWVM01000061">
    <property type="protein sequence ID" value="ERK51483.1"/>
    <property type="molecule type" value="Genomic_DNA"/>
</dbReference>
<sequence>MEKTNIKDINYEYFLDLSVRITYHSNAIEGNTLTLNETATIILDSTIPGSKSVREVFEVLNHKKAIDYMLTELANDQKLDIYVIKNINKEILDRLNDNAGNFKNSSNAIIGADFQTSTPGEAPVLTKNWIENLNYRLKLCKNDDEKLSEILNSHIEFERIHPFSDGNGRTGRLIMLYLCFQENISPFVIEKNYRALYMNYLREQNTDIIFHKVKELQQFEKKRMEQF</sequence>
<dbReference type="InterPro" id="IPR036597">
    <property type="entry name" value="Fido-like_dom_sf"/>
</dbReference>
<evidence type="ECO:0000313" key="6">
    <source>
        <dbReference type="Proteomes" id="UP000016626"/>
    </source>
</evidence>
<dbReference type="InterPro" id="IPR040198">
    <property type="entry name" value="Fido_containing"/>
</dbReference>
<dbReference type="HOGENOM" id="CLU_040460_5_0_0"/>
<dbReference type="SUPFAM" id="SSF140931">
    <property type="entry name" value="Fic-like"/>
    <property type="match status" value="1"/>
</dbReference>
<dbReference type="GO" id="GO:0005524">
    <property type="term" value="F:ATP binding"/>
    <property type="evidence" value="ECO:0007669"/>
    <property type="project" value="UniProtKB-KW"/>
</dbReference>
<protein>
    <submittedName>
        <fullName evidence="5">Fic family protein</fullName>
    </submittedName>
</protein>
<dbReference type="PANTHER" id="PTHR13504:SF38">
    <property type="entry name" value="FIDO DOMAIN-CONTAINING PROTEIN"/>
    <property type="match status" value="1"/>
</dbReference>
<dbReference type="Gene3D" id="1.10.3290.10">
    <property type="entry name" value="Fido-like domain"/>
    <property type="match status" value="1"/>
</dbReference>
<accession>U2RD54</accession>
<organism evidence="5 6">
    <name type="scientific">Leptotrichia wadei (strain F0279)</name>
    <dbReference type="NCBI Taxonomy" id="888055"/>
    <lineage>
        <taxon>Bacteria</taxon>
        <taxon>Fusobacteriati</taxon>
        <taxon>Fusobacteriota</taxon>
        <taxon>Fusobacteriia</taxon>
        <taxon>Fusobacteriales</taxon>
        <taxon>Leptotrichiaceae</taxon>
        <taxon>Leptotrichia</taxon>
    </lineage>
</organism>
<feature type="domain" description="Fido" evidence="4">
    <location>
        <begin position="79"/>
        <end position="222"/>
    </location>
</feature>